<comment type="function">
    <text evidence="5">NDH-1 shuttles electrons from NADH, via FMN and iron-sulfur (Fe-S) centers, to quinones in the respiratory chain. The immediate electron acceptor for the enzyme in this species is believed to be ubiquinone. Couples the redox reaction to proton translocation (for every two electrons transferred, four hydrogen ions are translocated across the cytoplasmic membrane), and thus conserves the redox energy in a proton gradient.</text>
</comment>
<feature type="transmembrane region" description="Helical" evidence="5">
    <location>
        <begin position="74"/>
        <end position="94"/>
    </location>
</feature>
<dbReference type="Pfam" id="PF00361">
    <property type="entry name" value="Proton_antipo_M"/>
    <property type="match status" value="1"/>
</dbReference>
<keyword evidence="5" id="KW-0520">NAD</keyword>
<feature type="transmembrane region" description="Helical" evidence="5">
    <location>
        <begin position="238"/>
        <end position="262"/>
    </location>
</feature>
<dbReference type="EC" id="7.1.1.-" evidence="5"/>
<keyword evidence="5" id="KW-0830">Ubiquinone</keyword>
<evidence type="ECO:0000256" key="1">
    <source>
        <dbReference type="ARBA" id="ARBA00004127"/>
    </source>
</evidence>
<feature type="transmembrane region" description="Helical" evidence="5">
    <location>
        <begin position="6"/>
        <end position="30"/>
    </location>
</feature>
<gene>
    <name evidence="5" type="primary">nuoN</name>
    <name evidence="8" type="ORF">ENK44_11645</name>
</gene>
<keyword evidence="5" id="KW-0874">Quinone</keyword>
<dbReference type="GO" id="GO:0005886">
    <property type="term" value="C:plasma membrane"/>
    <property type="evidence" value="ECO:0007669"/>
    <property type="project" value="UniProtKB-SubCell"/>
</dbReference>
<keyword evidence="5" id="KW-1278">Translocase</keyword>
<comment type="catalytic activity">
    <reaction evidence="5">
        <text>a quinone + NADH + 5 H(+)(in) = a quinol + NAD(+) + 4 H(+)(out)</text>
        <dbReference type="Rhea" id="RHEA:57888"/>
        <dbReference type="ChEBI" id="CHEBI:15378"/>
        <dbReference type="ChEBI" id="CHEBI:24646"/>
        <dbReference type="ChEBI" id="CHEBI:57540"/>
        <dbReference type="ChEBI" id="CHEBI:57945"/>
        <dbReference type="ChEBI" id="CHEBI:132124"/>
    </reaction>
</comment>
<comment type="similarity">
    <text evidence="5">Belongs to the complex I subunit 2 family.</text>
</comment>
<dbReference type="GO" id="GO:0012505">
    <property type="term" value="C:endomembrane system"/>
    <property type="evidence" value="ECO:0007669"/>
    <property type="project" value="UniProtKB-SubCell"/>
</dbReference>
<feature type="transmembrane region" description="Helical" evidence="5">
    <location>
        <begin position="307"/>
        <end position="326"/>
    </location>
</feature>
<feature type="transmembrane region" description="Helical" evidence="5">
    <location>
        <begin position="411"/>
        <end position="431"/>
    </location>
</feature>
<sequence length="489" mass="54313">MSNLNSLQYFIPELFLTVSILVIIIVDLFLKKEKKVVSAYLTALALLVAMALSFQQYNFSPASLFEGMVVLDSFAIFFKILAAFSTLIIVFISLPTFRDKAEYYVLLLVVTLGMFIMVQVNDLLMILLSMEMVGVISYVLAGYNKKNLKSNEASLKYLLFGAASTGVMAFGFSYIYGMTGHTNLYLIQQALLNNNPHPLAFFIAVVLILAGLGYKIAMVPFHFWVPDVYEGSPTPITAFFSVGPKAVGVALFIRFLTTIVAHPASTGLYDFTQNIPIKLPELLAVLAVLTMTLGNLSALQQKNIKRLLGYSAIAHVGYMLMALVVFNGNAIVAVMFYAIVYLFMNFGAFWIVETITPKLKSERIADYTGLGYRAPFTAVALAVFLFSLTGIPPTAGFIGKVYLFSAVIKEQWYLLAVLGVLNSVVSLYYYAYVIKVMFLNQPENNDLIEVPLYNKVLTWVLLIPTLVMGLYWNPVITFTENSLGLFFGK</sequence>
<feature type="transmembrane region" description="Helical" evidence="5">
    <location>
        <begin position="124"/>
        <end position="143"/>
    </location>
</feature>
<dbReference type="GO" id="GO:0042773">
    <property type="term" value="P:ATP synthesis coupled electron transport"/>
    <property type="evidence" value="ECO:0007669"/>
    <property type="project" value="InterPro"/>
</dbReference>
<dbReference type="PANTHER" id="PTHR22773">
    <property type="entry name" value="NADH DEHYDROGENASE"/>
    <property type="match status" value="1"/>
</dbReference>
<evidence type="ECO:0000259" key="7">
    <source>
        <dbReference type="Pfam" id="PF00361"/>
    </source>
</evidence>
<feature type="transmembrane region" description="Helical" evidence="5">
    <location>
        <begin position="155"/>
        <end position="177"/>
    </location>
</feature>
<evidence type="ECO:0000256" key="4">
    <source>
        <dbReference type="ARBA" id="ARBA00023136"/>
    </source>
</evidence>
<evidence type="ECO:0000256" key="6">
    <source>
        <dbReference type="RuleBase" id="RU000320"/>
    </source>
</evidence>
<organism evidence="8">
    <name type="scientific">Caldithrix abyssi</name>
    <dbReference type="NCBI Taxonomy" id="187145"/>
    <lineage>
        <taxon>Bacteria</taxon>
        <taxon>Pseudomonadati</taxon>
        <taxon>Calditrichota</taxon>
        <taxon>Calditrichia</taxon>
        <taxon>Calditrichales</taxon>
        <taxon>Calditrichaceae</taxon>
        <taxon>Caldithrix</taxon>
    </lineage>
</organism>
<accession>A0A7V4U2Y7</accession>
<feature type="transmembrane region" description="Helical" evidence="5">
    <location>
        <begin position="372"/>
        <end position="391"/>
    </location>
</feature>
<evidence type="ECO:0000256" key="3">
    <source>
        <dbReference type="ARBA" id="ARBA00022989"/>
    </source>
</evidence>
<feature type="transmembrane region" description="Helical" evidence="5">
    <location>
        <begin position="37"/>
        <end position="54"/>
    </location>
</feature>
<protein>
    <recommendedName>
        <fullName evidence="5">NADH-quinone oxidoreductase subunit N</fullName>
        <ecNumber evidence="5">7.1.1.-</ecNumber>
    </recommendedName>
    <alternativeName>
        <fullName evidence="5">NADH dehydrogenase I subunit N</fullName>
    </alternativeName>
    <alternativeName>
        <fullName evidence="5">NDH-1 subunit N</fullName>
    </alternativeName>
</protein>
<dbReference type="GO" id="GO:0048038">
    <property type="term" value="F:quinone binding"/>
    <property type="evidence" value="ECO:0007669"/>
    <property type="project" value="UniProtKB-KW"/>
</dbReference>
<dbReference type="InterPro" id="IPR010096">
    <property type="entry name" value="NADH-Q_OxRdtase_suN/2"/>
</dbReference>
<dbReference type="GO" id="GO:0008137">
    <property type="term" value="F:NADH dehydrogenase (ubiquinone) activity"/>
    <property type="evidence" value="ECO:0007669"/>
    <property type="project" value="InterPro"/>
</dbReference>
<evidence type="ECO:0000256" key="5">
    <source>
        <dbReference type="HAMAP-Rule" id="MF_00445"/>
    </source>
</evidence>
<reference evidence="8" key="1">
    <citation type="journal article" date="2020" name="mSystems">
        <title>Genome- and Community-Level Interaction Insights into Carbon Utilization and Element Cycling Functions of Hydrothermarchaeota in Hydrothermal Sediment.</title>
        <authorList>
            <person name="Zhou Z."/>
            <person name="Liu Y."/>
            <person name="Xu W."/>
            <person name="Pan J."/>
            <person name="Luo Z.H."/>
            <person name="Li M."/>
        </authorList>
    </citation>
    <scope>NUCLEOTIDE SEQUENCE [LARGE SCALE GENOMIC DNA]</scope>
    <source>
        <strain evidence="8">HyVt-577</strain>
    </source>
</reference>
<keyword evidence="4 5" id="KW-0472">Membrane</keyword>
<feature type="transmembrane region" description="Helical" evidence="5">
    <location>
        <begin position="282"/>
        <end position="300"/>
    </location>
</feature>
<feature type="transmembrane region" description="Helical" evidence="5">
    <location>
        <begin position="101"/>
        <end position="118"/>
    </location>
</feature>
<name>A0A7V4U2Y7_CALAY</name>
<dbReference type="NCBIfam" id="TIGR01770">
    <property type="entry name" value="NDH_I_N"/>
    <property type="match status" value="1"/>
</dbReference>
<dbReference type="GO" id="GO:0050136">
    <property type="term" value="F:NADH dehydrogenase (quinone) (non-electrogenic) activity"/>
    <property type="evidence" value="ECO:0007669"/>
    <property type="project" value="UniProtKB-UniRule"/>
</dbReference>
<keyword evidence="3 5" id="KW-1133">Transmembrane helix</keyword>
<dbReference type="Proteomes" id="UP000885779">
    <property type="component" value="Unassembled WGS sequence"/>
</dbReference>
<dbReference type="HAMAP" id="MF_00445">
    <property type="entry name" value="NDH1_NuoN_1"/>
    <property type="match status" value="1"/>
</dbReference>
<comment type="subunit">
    <text evidence="5">NDH-1 is composed of 14 different subunits. Subunits NuoA, H, J, K, L, M, N constitute the membrane sector of the complex.</text>
</comment>
<dbReference type="InterPro" id="IPR001750">
    <property type="entry name" value="ND/Mrp_TM"/>
</dbReference>
<proteinExistence type="inferred from homology"/>
<dbReference type="AlphaFoldDB" id="A0A7V4U2Y7"/>
<feature type="transmembrane region" description="Helical" evidence="5">
    <location>
        <begin position="452"/>
        <end position="472"/>
    </location>
</feature>
<keyword evidence="5" id="KW-1003">Cell membrane</keyword>
<comment type="caution">
    <text evidence="8">The sequence shown here is derived from an EMBL/GenBank/DDBJ whole genome shotgun (WGS) entry which is preliminary data.</text>
</comment>
<evidence type="ECO:0000313" key="8">
    <source>
        <dbReference type="EMBL" id="HGY56352.1"/>
    </source>
</evidence>
<dbReference type="EMBL" id="DRQG01000109">
    <property type="protein sequence ID" value="HGY56352.1"/>
    <property type="molecule type" value="Genomic_DNA"/>
</dbReference>
<feature type="domain" description="NADH:quinone oxidoreductase/Mrp antiporter transmembrane" evidence="7">
    <location>
        <begin position="121"/>
        <end position="425"/>
    </location>
</feature>
<evidence type="ECO:0000256" key="2">
    <source>
        <dbReference type="ARBA" id="ARBA00022692"/>
    </source>
</evidence>
<feature type="transmembrane region" description="Helical" evidence="5">
    <location>
        <begin position="197"/>
        <end position="217"/>
    </location>
</feature>
<keyword evidence="2 5" id="KW-0812">Transmembrane</keyword>
<feature type="transmembrane region" description="Helical" evidence="5">
    <location>
        <begin position="332"/>
        <end position="352"/>
    </location>
</feature>
<keyword evidence="5" id="KW-0813">Transport</keyword>
<comment type="subcellular location">
    <subcellularLocation>
        <location evidence="5">Cell membrane</location>
        <topology evidence="5">Multi-pass membrane protein</topology>
    </subcellularLocation>
    <subcellularLocation>
        <location evidence="1">Endomembrane system</location>
        <topology evidence="1">Multi-pass membrane protein</topology>
    </subcellularLocation>
    <subcellularLocation>
        <location evidence="6">Membrane</location>
        <topology evidence="6">Multi-pass membrane protein</topology>
    </subcellularLocation>
</comment>